<evidence type="ECO:0000256" key="5">
    <source>
        <dbReference type="ARBA" id="ARBA00023136"/>
    </source>
</evidence>
<keyword evidence="4 6" id="KW-1133">Transmembrane helix</keyword>
<evidence type="ECO:0000256" key="4">
    <source>
        <dbReference type="ARBA" id="ARBA00022989"/>
    </source>
</evidence>
<protein>
    <submittedName>
        <fullName evidence="7">Putative membrane protein</fullName>
    </submittedName>
</protein>
<evidence type="ECO:0000313" key="8">
    <source>
        <dbReference type="Proteomes" id="UP000253529"/>
    </source>
</evidence>
<evidence type="ECO:0000256" key="1">
    <source>
        <dbReference type="ARBA" id="ARBA00004651"/>
    </source>
</evidence>
<dbReference type="Pfam" id="PF03706">
    <property type="entry name" value="LPG_synthase_TM"/>
    <property type="match status" value="1"/>
</dbReference>
<accession>A0A366FEQ8</accession>
<proteinExistence type="predicted"/>
<reference evidence="7 8" key="1">
    <citation type="submission" date="2018-06" db="EMBL/GenBank/DDBJ databases">
        <title>Genomic Encyclopedia of Type Strains, Phase IV (KMG-IV): sequencing the most valuable type-strain genomes for metagenomic binning, comparative biology and taxonomic classification.</title>
        <authorList>
            <person name="Goeker M."/>
        </authorList>
    </citation>
    <scope>NUCLEOTIDE SEQUENCE [LARGE SCALE GENOMIC DNA]</scope>
    <source>
        <strain evidence="7 8">DSM 24875</strain>
    </source>
</reference>
<dbReference type="GO" id="GO:0005886">
    <property type="term" value="C:plasma membrane"/>
    <property type="evidence" value="ECO:0007669"/>
    <property type="project" value="UniProtKB-SubCell"/>
</dbReference>
<dbReference type="PANTHER" id="PTHR39087:SF2">
    <property type="entry name" value="UPF0104 MEMBRANE PROTEIN MJ1595"/>
    <property type="match status" value="1"/>
</dbReference>
<evidence type="ECO:0000313" key="7">
    <source>
        <dbReference type="EMBL" id="RBP12205.1"/>
    </source>
</evidence>
<keyword evidence="5 6" id="KW-0472">Membrane</keyword>
<feature type="transmembrane region" description="Helical" evidence="6">
    <location>
        <begin position="155"/>
        <end position="176"/>
    </location>
</feature>
<name>A0A366FEQ8_9HYPH</name>
<keyword evidence="8" id="KW-1185">Reference proteome</keyword>
<dbReference type="NCBIfam" id="TIGR00374">
    <property type="entry name" value="flippase-like domain"/>
    <property type="match status" value="1"/>
</dbReference>
<dbReference type="NCBIfam" id="TIGR03476">
    <property type="entry name" value="HpnL"/>
    <property type="match status" value="1"/>
</dbReference>
<dbReference type="Proteomes" id="UP000253529">
    <property type="component" value="Unassembled WGS sequence"/>
</dbReference>
<dbReference type="EMBL" id="QNRK01000014">
    <property type="protein sequence ID" value="RBP12205.1"/>
    <property type="molecule type" value="Genomic_DNA"/>
</dbReference>
<evidence type="ECO:0000256" key="2">
    <source>
        <dbReference type="ARBA" id="ARBA00022475"/>
    </source>
</evidence>
<evidence type="ECO:0000256" key="3">
    <source>
        <dbReference type="ARBA" id="ARBA00022692"/>
    </source>
</evidence>
<feature type="transmembrane region" description="Helical" evidence="6">
    <location>
        <begin position="182"/>
        <end position="203"/>
    </location>
</feature>
<comment type="caution">
    <text evidence="7">The sequence shown here is derived from an EMBL/GenBank/DDBJ whole genome shotgun (WGS) entry which is preliminary data.</text>
</comment>
<organism evidence="7 8">
    <name type="scientific">Roseiarcus fermentans</name>
    <dbReference type="NCBI Taxonomy" id="1473586"/>
    <lineage>
        <taxon>Bacteria</taxon>
        <taxon>Pseudomonadati</taxon>
        <taxon>Pseudomonadota</taxon>
        <taxon>Alphaproteobacteria</taxon>
        <taxon>Hyphomicrobiales</taxon>
        <taxon>Roseiarcaceae</taxon>
        <taxon>Roseiarcus</taxon>
    </lineage>
</organism>
<dbReference type="InterPro" id="IPR022791">
    <property type="entry name" value="L-PG_synthase/AglD"/>
</dbReference>
<keyword evidence="2" id="KW-1003">Cell membrane</keyword>
<keyword evidence="3 6" id="KW-0812">Transmembrane</keyword>
<dbReference type="AlphaFoldDB" id="A0A366FEQ8"/>
<comment type="subcellular location">
    <subcellularLocation>
        <location evidence="1">Cell membrane</location>
        <topology evidence="1">Multi-pass membrane protein</topology>
    </subcellularLocation>
</comment>
<dbReference type="PANTHER" id="PTHR39087">
    <property type="entry name" value="UPF0104 MEMBRANE PROTEIN MJ1595"/>
    <property type="match status" value="1"/>
</dbReference>
<evidence type="ECO:0000256" key="6">
    <source>
        <dbReference type="SAM" id="Phobius"/>
    </source>
</evidence>
<feature type="transmembrane region" description="Helical" evidence="6">
    <location>
        <begin position="248"/>
        <end position="273"/>
    </location>
</feature>
<sequence>MRRGGDEFAFLRRCGRVSSNFATGGGYGEHGFEADMTRLIRFAWIAGVAALVALIAWAGAEPVARAFAAAGWGCVAVVCLLRAVAVAGAGIGWFVLFPRGLRPAALTCVVVRFVREGGNAFLPFGNVGGNVIGARALILRGVAASLAAASIVVDVLAQAVTQGIFAIAGLATLAAIGAASGVGTTVAIVVACAVPALFGFYALQRPFGRRFVKSVATRMAGERAWASLGAVDALYARLDAIYANRANLLAAAAIHLTFWFVGALEVWAILAFMGLPGGYPEALAIESLTQAIRGAAFAIPGALGVQEGGLIALCAIFGLPPDVAIAMSLIKRVPDVVLGLPSLIYWQVLEGRTFFGGRRIADGTRNP</sequence>
<gene>
    <name evidence="7" type="ORF">DFR50_11434</name>
</gene>
<feature type="transmembrane region" description="Helical" evidence="6">
    <location>
        <begin position="66"/>
        <end position="96"/>
    </location>
</feature>
<feature type="transmembrane region" description="Helical" evidence="6">
    <location>
        <begin position="42"/>
        <end position="60"/>
    </location>
</feature>